<dbReference type="Proteomes" id="UP001187734">
    <property type="component" value="Unassembled WGS sequence"/>
</dbReference>
<protein>
    <recommendedName>
        <fullName evidence="1">N-acetyltransferase domain-containing protein</fullName>
    </recommendedName>
</protein>
<dbReference type="SUPFAM" id="SSF55729">
    <property type="entry name" value="Acyl-CoA N-acyltransferases (Nat)"/>
    <property type="match status" value="1"/>
</dbReference>
<evidence type="ECO:0000259" key="1">
    <source>
        <dbReference type="PROSITE" id="PS51186"/>
    </source>
</evidence>
<gene>
    <name evidence="2" type="ORF">FTOL_02545</name>
</gene>
<dbReference type="Gene3D" id="3.40.630.30">
    <property type="match status" value="1"/>
</dbReference>
<dbReference type="EMBL" id="ONZP01000080">
    <property type="protein sequence ID" value="SPJ72816.1"/>
    <property type="molecule type" value="Genomic_DNA"/>
</dbReference>
<keyword evidence="3" id="KW-1185">Reference proteome</keyword>
<dbReference type="PROSITE" id="PS51186">
    <property type="entry name" value="GNAT"/>
    <property type="match status" value="1"/>
</dbReference>
<feature type="domain" description="N-acetyltransferase" evidence="1">
    <location>
        <begin position="68"/>
        <end position="219"/>
    </location>
</feature>
<evidence type="ECO:0000313" key="3">
    <source>
        <dbReference type="Proteomes" id="UP001187734"/>
    </source>
</evidence>
<dbReference type="AlphaFoldDB" id="A0AAE8M203"/>
<comment type="caution">
    <text evidence="2">The sequence shown here is derived from an EMBL/GenBank/DDBJ whole genome shotgun (WGS) entry which is preliminary data.</text>
</comment>
<dbReference type="GO" id="GO:0016747">
    <property type="term" value="F:acyltransferase activity, transferring groups other than amino-acyl groups"/>
    <property type="evidence" value="ECO:0007669"/>
    <property type="project" value="InterPro"/>
</dbReference>
<organism evidence="2 3">
    <name type="scientific">Fusarium torulosum</name>
    <dbReference type="NCBI Taxonomy" id="33205"/>
    <lineage>
        <taxon>Eukaryota</taxon>
        <taxon>Fungi</taxon>
        <taxon>Dikarya</taxon>
        <taxon>Ascomycota</taxon>
        <taxon>Pezizomycotina</taxon>
        <taxon>Sordariomycetes</taxon>
        <taxon>Hypocreomycetidae</taxon>
        <taxon>Hypocreales</taxon>
        <taxon>Nectriaceae</taxon>
        <taxon>Fusarium</taxon>
    </lineage>
</organism>
<name>A0AAE8M203_9HYPO</name>
<dbReference type="InterPro" id="IPR016181">
    <property type="entry name" value="Acyl_CoA_acyltransferase"/>
</dbReference>
<evidence type="ECO:0000313" key="2">
    <source>
        <dbReference type="EMBL" id="SPJ72816.1"/>
    </source>
</evidence>
<proteinExistence type="predicted"/>
<dbReference type="Pfam" id="PF13508">
    <property type="entry name" value="Acetyltransf_7"/>
    <property type="match status" value="1"/>
</dbReference>
<reference evidence="2" key="1">
    <citation type="submission" date="2018-03" db="EMBL/GenBank/DDBJ databases">
        <authorList>
            <person name="Guldener U."/>
        </authorList>
    </citation>
    <scope>NUCLEOTIDE SEQUENCE</scope>
</reference>
<sequence>MANKVISLPKSLTDPTQWDQLVQKSKSYRLQSLQLSPEAFSSTYAREVEFPNEIWESRLKNASALNTIVVSDPSPGSADDLSLILNSPWIASLVLSGPLNAATAAKDWEEHLNFAPGTNYFGPVPPEIETAYVLNAIYVLPSERRKGLANQLIEYAKRYAVEVNKGKKVMLVLLVNFESIAARKCYAKSGFELVHECWFREPDDSGTKGHAAVMRLDVCSDMSS</sequence>
<accession>A0AAE8M203</accession>
<dbReference type="InterPro" id="IPR000182">
    <property type="entry name" value="GNAT_dom"/>
</dbReference>
<dbReference type="CDD" id="cd04301">
    <property type="entry name" value="NAT_SF"/>
    <property type="match status" value="1"/>
</dbReference>